<protein>
    <submittedName>
        <fullName evidence="3">PilZ domain-containing protein</fullName>
    </submittedName>
</protein>
<feature type="domain" description="PilZ" evidence="2">
    <location>
        <begin position="20"/>
        <end position="96"/>
    </location>
</feature>
<accession>A0A5B2TCK1</accession>
<dbReference type="Proteomes" id="UP000322110">
    <property type="component" value="Unassembled WGS sequence"/>
</dbReference>
<evidence type="ECO:0000259" key="2">
    <source>
        <dbReference type="Pfam" id="PF07238"/>
    </source>
</evidence>
<dbReference type="Pfam" id="PF07238">
    <property type="entry name" value="PilZ"/>
    <property type="match status" value="1"/>
</dbReference>
<dbReference type="EMBL" id="VUKA01000021">
    <property type="protein sequence ID" value="KAA2211568.1"/>
    <property type="molecule type" value="Genomic_DNA"/>
</dbReference>
<dbReference type="SUPFAM" id="SSF141371">
    <property type="entry name" value="PilZ domain-like"/>
    <property type="match status" value="1"/>
</dbReference>
<dbReference type="InterPro" id="IPR009875">
    <property type="entry name" value="PilZ_domain"/>
</dbReference>
<reference evidence="3 4" key="1">
    <citation type="journal article" date="2015" name="Int. J. Syst. Evol. Microbiol.">
        <title>Roseomonas oryzae sp. nov., isolated from paddy rhizosphere soil.</title>
        <authorList>
            <person name="Ramaprasad E.V."/>
            <person name="Sasikala Ch."/>
            <person name="Ramana Ch.V."/>
        </authorList>
    </citation>
    <scope>NUCLEOTIDE SEQUENCE [LARGE SCALE GENOMIC DNA]</scope>
    <source>
        <strain evidence="3 4">KCTC 42542</strain>
    </source>
</reference>
<name>A0A5B2TCK1_9PROT</name>
<feature type="region of interest" description="Disordered" evidence="1">
    <location>
        <begin position="1"/>
        <end position="22"/>
    </location>
</feature>
<proteinExistence type="predicted"/>
<dbReference type="GO" id="GO:0035438">
    <property type="term" value="F:cyclic-di-GMP binding"/>
    <property type="evidence" value="ECO:0007669"/>
    <property type="project" value="InterPro"/>
</dbReference>
<sequence>MRRTSRPMDTDGNGQERWDERREKRHPLIKMARITFDAVVLDGVVLNISSSGARIYLPVKAAVPEQVLLHLPDGVTHPARLRWQHVDEIGLEFIPVVAPGKARHEHAWAACRAARDADLTEVVRLLQAGEFFNDDALRQAALEAEAAYVRLIIALRRHVLISPALSAKD</sequence>
<comment type="caution">
    <text evidence="3">The sequence shown here is derived from an EMBL/GenBank/DDBJ whole genome shotgun (WGS) entry which is preliminary data.</text>
</comment>
<evidence type="ECO:0000256" key="1">
    <source>
        <dbReference type="SAM" id="MobiDB-lite"/>
    </source>
</evidence>
<keyword evidence="4" id="KW-1185">Reference proteome</keyword>
<dbReference type="Gene3D" id="2.40.10.220">
    <property type="entry name" value="predicted glycosyltransferase like domains"/>
    <property type="match status" value="1"/>
</dbReference>
<gene>
    <name evidence="3" type="ORF">F0Q34_19380</name>
</gene>
<organism evidence="3 4">
    <name type="scientific">Teichococcus oryzae</name>
    <dbReference type="NCBI Taxonomy" id="1608942"/>
    <lineage>
        <taxon>Bacteria</taxon>
        <taxon>Pseudomonadati</taxon>
        <taxon>Pseudomonadota</taxon>
        <taxon>Alphaproteobacteria</taxon>
        <taxon>Acetobacterales</taxon>
        <taxon>Roseomonadaceae</taxon>
        <taxon>Roseomonas</taxon>
    </lineage>
</organism>
<evidence type="ECO:0000313" key="3">
    <source>
        <dbReference type="EMBL" id="KAA2211568.1"/>
    </source>
</evidence>
<evidence type="ECO:0000313" key="4">
    <source>
        <dbReference type="Proteomes" id="UP000322110"/>
    </source>
</evidence>
<dbReference type="AlphaFoldDB" id="A0A5B2TCK1"/>